<evidence type="ECO:0000256" key="1">
    <source>
        <dbReference type="SAM" id="Phobius"/>
    </source>
</evidence>
<reference evidence="2 3" key="1">
    <citation type="submission" date="2024-01" db="EMBL/GenBank/DDBJ databases">
        <title>The complete chloroplast genome sequence of Lithospermum erythrorhizon: insights into the phylogenetic relationship among Boraginaceae species and the maternal lineages of purple gromwells.</title>
        <authorList>
            <person name="Okada T."/>
            <person name="Watanabe K."/>
        </authorList>
    </citation>
    <scope>NUCLEOTIDE SEQUENCE [LARGE SCALE GENOMIC DNA]</scope>
</reference>
<keyword evidence="1" id="KW-0812">Transmembrane</keyword>
<sequence length="114" mass="12924">MAPALHARGTKKGLQKEYPYLGLLIIAYVLLLVFIAFVLLILLIREVFKKFRHKLIPEIGNLFLEMRIYTWEVRGDPLTEPSNMGSRIILQLLSIFNATLEGLDGVNCRLLGLG</sequence>
<keyword evidence="1" id="KW-1133">Transmembrane helix</keyword>
<evidence type="ECO:0000313" key="3">
    <source>
        <dbReference type="Proteomes" id="UP001454036"/>
    </source>
</evidence>
<organism evidence="2 3">
    <name type="scientific">Lithospermum erythrorhizon</name>
    <name type="common">Purple gromwell</name>
    <name type="synonym">Lithospermum officinale var. erythrorhizon</name>
    <dbReference type="NCBI Taxonomy" id="34254"/>
    <lineage>
        <taxon>Eukaryota</taxon>
        <taxon>Viridiplantae</taxon>
        <taxon>Streptophyta</taxon>
        <taxon>Embryophyta</taxon>
        <taxon>Tracheophyta</taxon>
        <taxon>Spermatophyta</taxon>
        <taxon>Magnoliopsida</taxon>
        <taxon>eudicotyledons</taxon>
        <taxon>Gunneridae</taxon>
        <taxon>Pentapetalae</taxon>
        <taxon>asterids</taxon>
        <taxon>lamiids</taxon>
        <taxon>Boraginales</taxon>
        <taxon>Boraginaceae</taxon>
        <taxon>Boraginoideae</taxon>
        <taxon>Lithospermeae</taxon>
        <taxon>Lithospermum</taxon>
    </lineage>
</organism>
<evidence type="ECO:0000313" key="2">
    <source>
        <dbReference type="EMBL" id="GAA0167588.1"/>
    </source>
</evidence>
<accession>A0AAV3QVD0</accession>
<feature type="transmembrane region" description="Helical" evidence="1">
    <location>
        <begin position="20"/>
        <end position="44"/>
    </location>
</feature>
<dbReference type="AlphaFoldDB" id="A0AAV3QVD0"/>
<name>A0AAV3QVD0_LITER</name>
<keyword evidence="3" id="KW-1185">Reference proteome</keyword>
<protein>
    <submittedName>
        <fullName evidence="2">Uncharacterized protein</fullName>
    </submittedName>
</protein>
<keyword evidence="1" id="KW-0472">Membrane</keyword>
<dbReference type="EMBL" id="BAABME010023223">
    <property type="protein sequence ID" value="GAA0167588.1"/>
    <property type="molecule type" value="Genomic_DNA"/>
</dbReference>
<comment type="caution">
    <text evidence="2">The sequence shown here is derived from an EMBL/GenBank/DDBJ whole genome shotgun (WGS) entry which is preliminary data.</text>
</comment>
<gene>
    <name evidence="2" type="ORF">LIER_40415</name>
</gene>
<dbReference type="Proteomes" id="UP001454036">
    <property type="component" value="Unassembled WGS sequence"/>
</dbReference>
<proteinExistence type="predicted"/>